<organism evidence="10 11">
    <name type="scientific">Nitrosomonas supralitoralis</name>
    <dbReference type="NCBI Taxonomy" id="2116706"/>
    <lineage>
        <taxon>Bacteria</taxon>
        <taxon>Pseudomonadati</taxon>
        <taxon>Pseudomonadota</taxon>
        <taxon>Betaproteobacteria</taxon>
        <taxon>Nitrosomonadales</taxon>
        <taxon>Nitrosomonadaceae</taxon>
        <taxon>Nitrosomonas</taxon>
    </lineage>
</organism>
<gene>
    <name evidence="10" type="ORF">C7H79_01635</name>
</gene>
<dbReference type="Pfam" id="PF00231">
    <property type="entry name" value="ATP-synt"/>
    <property type="match status" value="1"/>
</dbReference>
<evidence type="ECO:0000256" key="2">
    <source>
        <dbReference type="ARBA" id="ARBA00004170"/>
    </source>
</evidence>
<dbReference type="PRINTS" id="PR00126">
    <property type="entry name" value="ATPASEGAMMA"/>
</dbReference>
<sequence length="290" mass="33078">MSKRREIKEHLVTLDEIEGIMSAMKNLALLEIHKLELFIATQRRSVASIEAAAQDFLSFYSHQQSYPDNLQQLWIVIGSERGFCGDFNESLLCFLKAHPQQSDILLLAVGRGIEVKLQADTRIAAFIEGHSVAEEIQQTLLHLSQVLSRLQAQMNLAKLGRISVVYHDDETDAIQLRQILPIAVSDENSAFSYPPILNLEPHQFLSQLTDQYLYAVLHEVFYASLMVENRKRLEHMNKAIHHLQQNKAQLSLSYNKLRQEEITEEIEIILLSVEALVDEGKPKESVIPMP</sequence>
<dbReference type="Gene3D" id="1.10.287.80">
    <property type="entry name" value="ATP synthase, gamma subunit, helix hairpin domain"/>
    <property type="match status" value="1"/>
</dbReference>
<keyword evidence="11" id="KW-1185">Reference proteome</keyword>
<keyword evidence="9" id="KW-0066">ATP synthesis</keyword>
<dbReference type="OrthoDB" id="187217at2"/>
<dbReference type="Gene3D" id="3.40.1380.10">
    <property type="match status" value="1"/>
</dbReference>
<keyword evidence="8" id="KW-0139">CF(1)</keyword>
<dbReference type="SUPFAM" id="SSF52943">
    <property type="entry name" value="ATP synthase (F1-ATPase), gamma subunit"/>
    <property type="match status" value="1"/>
</dbReference>
<evidence type="ECO:0000256" key="4">
    <source>
        <dbReference type="ARBA" id="ARBA00022448"/>
    </source>
</evidence>
<evidence type="ECO:0000256" key="7">
    <source>
        <dbReference type="ARBA" id="ARBA00023136"/>
    </source>
</evidence>
<keyword evidence="7" id="KW-0472">Membrane</keyword>
<keyword evidence="4" id="KW-0813">Transport</keyword>
<dbReference type="RefSeq" id="WP_106705552.1">
    <property type="nucleotide sequence ID" value="NZ_PXXU01000003.1"/>
</dbReference>
<evidence type="ECO:0000256" key="6">
    <source>
        <dbReference type="ARBA" id="ARBA00023065"/>
    </source>
</evidence>
<evidence type="ECO:0000313" key="10">
    <source>
        <dbReference type="EMBL" id="PSJ18746.1"/>
    </source>
</evidence>
<comment type="caution">
    <text evidence="10">The sequence shown here is derived from an EMBL/GenBank/DDBJ whole genome shotgun (WGS) entry which is preliminary data.</text>
</comment>
<protein>
    <recommendedName>
        <fullName evidence="12">F-type H+-transporting ATPase subunit gamma</fullName>
    </recommendedName>
</protein>
<evidence type="ECO:0000256" key="1">
    <source>
        <dbReference type="ARBA" id="ARBA00003456"/>
    </source>
</evidence>
<evidence type="ECO:0000256" key="9">
    <source>
        <dbReference type="ARBA" id="ARBA00023310"/>
    </source>
</evidence>
<dbReference type="Proteomes" id="UP000241912">
    <property type="component" value="Unassembled WGS sequence"/>
</dbReference>
<evidence type="ECO:0000256" key="8">
    <source>
        <dbReference type="ARBA" id="ARBA00023196"/>
    </source>
</evidence>
<keyword evidence="5" id="KW-0375">Hydrogen ion transport</keyword>
<dbReference type="InterPro" id="IPR000131">
    <property type="entry name" value="ATP_synth_F1_gsu"/>
</dbReference>
<evidence type="ECO:0000256" key="3">
    <source>
        <dbReference type="ARBA" id="ARBA00007681"/>
    </source>
</evidence>
<evidence type="ECO:0000256" key="5">
    <source>
        <dbReference type="ARBA" id="ARBA00022781"/>
    </source>
</evidence>
<proteinExistence type="inferred from homology"/>
<accession>A0A2P7NZ47</accession>
<comment type="subcellular location">
    <subcellularLocation>
        <location evidence="2">Membrane</location>
        <topology evidence="2">Peripheral membrane protein</topology>
    </subcellularLocation>
</comment>
<comment type="similarity">
    <text evidence="3">Belongs to the ATPase gamma chain family.</text>
</comment>
<reference evidence="10 11" key="1">
    <citation type="submission" date="2018-03" db="EMBL/GenBank/DDBJ databases">
        <title>Draft genome of Nitrosomonas supralitoralis APG5.</title>
        <authorList>
            <person name="Urakawa H."/>
            <person name="Lopez J.V."/>
        </authorList>
    </citation>
    <scope>NUCLEOTIDE SEQUENCE [LARGE SCALE GENOMIC DNA]</scope>
    <source>
        <strain evidence="10 11">APG5</strain>
    </source>
</reference>
<dbReference type="GO" id="GO:0046933">
    <property type="term" value="F:proton-transporting ATP synthase activity, rotational mechanism"/>
    <property type="evidence" value="ECO:0007669"/>
    <property type="project" value="InterPro"/>
</dbReference>
<evidence type="ECO:0008006" key="12">
    <source>
        <dbReference type="Google" id="ProtNLM"/>
    </source>
</evidence>
<name>A0A2P7NZ47_9PROT</name>
<dbReference type="InterPro" id="IPR035968">
    <property type="entry name" value="ATP_synth_F1_ATPase_gsu"/>
</dbReference>
<evidence type="ECO:0000313" key="11">
    <source>
        <dbReference type="Proteomes" id="UP000241912"/>
    </source>
</evidence>
<comment type="function">
    <text evidence="1">Produces ATP from ADP in the presence of a proton gradient across the membrane. The gamma chain is believed to be important in regulating ATPase activity and the flow of protons through the CF(0) complex.</text>
</comment>
<dbReference type="EMBL" id="PXXU01000003">
    <property type="protein sequence ID" value="PSJ18746.1"/>
    <property type="molecule type" value="Genomic_DNA"/>
</dbReference>
<dbReference type="AlphaFoldDB" id="A0A2P7NZ47"/>
<dbReference type="GO" id="GO:0045259">
    <property type="term" value="C:proton-transporting ATP synthase complex"/>
    <property type="evidence" value="ECO:0007669"/>
    <property type="project" value="UniProtKB-KW"/>
</dbReference>
<keyword evidence="6" id="KW-0406">Ion transport</keyword>